<proteinExistence type="predicted"/>
<keyword evidence="3" id="KW-0804">Transcription</keyword>
<dbReference type="EMBL" id="CP058351">
    <property type="protein sequence ID" value="QLF72032.1"/>
    <property type="molecule type" value="Genomic_DNA"/>
</dbReference>
<organism evidence="5 6">
    <name type="scientific">Peteryoungia desertarenae</name>
    <dbReference type="NCBI Taxonomy" id="1813451"/>
    <lineage>
        <taxon>Bacteria</taxon>
        <taxon>Pseudomonadati</taxon>
        <taxon>Pseudomonadota</taxon>
        <taxon>Alphaproteobacteria</taxon>
        <taxon>Hyphomicrobiales</taxon>
        <taxon>Rhizobiaceae</taxon>
        <taxon>Peteryoungia</taxon>
    </lineage>
</organism>
<feature type="domain" description="GntR C-terminal" evidence="4">
    <location>
        <begin position="6"/>
        <end position="63"/>
    </location>
</feature>
<dbReference type="InterPro" id="IPR011711">
    <property type="entry name" value="GntR_C"/>
</dbReference>
<protein>
    <submittedName>
        <fullName evidence="5">FCD domain-containing protein</fullName>
    </submittedName>
</protein>
<dbReference type="Proteomes" id="UP000308530">
    <property type="component" value="Plasmid pPRADMK78_01"/>
</dbReference>
<dbReference type="Pfam" id="PF07729">
    <property type="entry name" value="FCD"/>
    <property type="match status" value="1"/>
</dbReference>
<reference evidence="5 6" key="1">
    <citation type="submission" date="2020-06" db="EMBL/GenBank/DDBJ databases">
        <title>Genome sequence of Rhizobium sp strain ADMK78.</title>
        <authorList>
            <person name="Rahi P."/>
        </authorList>
    </citation>
    <scope>NUCLEOTIDE SEQUENCE [LARGE SCALE GENOMIC DNA]</scope>
    <source>
        <strain evidence="5 6">ADMK78</strain>
        <plasmid evidence="5 6">pPRADMK78_01</plasmid>
    </source>
</reference>
<dbReference type="InterPro" id="IPR008920">
    <property type="entry name" value="TF_FadR/GntR_C"/>
</dbReference>
<keyword evidence="2" id="KW-0238">DNA-binding</keyword>
<evidence type="ECO:0000256" key="2">
    <source>
        <dbReference type="ARBA" id="ARBA00023125"/>
    </source>
</evidence>
<evidence type="ECO:0000259" key="4">
    <source>
        <dbReference type="Pfam" id="PF07729"/>
    </source>
</evidence>
<evidence type="ECO:0000313" key="6">
    <source>
        <dbReference type="Proteomes" id="UP000308530"/>
    </source>
</evidence>
<evidence type="ECO:0000313" key="5">
    <source>
        <dbReference type="EMBL" id="QLF72032.1"/>
    </source>
</evidence>
<evidence type="ECO:0000256" key="3">
    <source>
        <dbReference type="ARBA" id="ARBA00023163"/>
    </source>
</evidence>
<accession>A0ABX6QUR3</accession>
<keyword evidence="6" id="KW-1185">Reference proteome</keyword>
<dbReference type="SUPFAM" id="SSF48008">
    <property type="entry name" value="GntR ligand-binding domain-like"/>
    <property type="match status" value="1"/>
</dbReference>
<sequence>METQFLRLSLELEVVRGVATKAGRDAAAQAERIVQLQEIALSIDGDMERFGQLDRQFHQSMLRRQEFPICGFFPGRSLKSKNSTRSRPVFRRFQAQSSSIASESYLCGGVHCQ</sequence>
<dbReference type="RefSeq" id="WP_138289207.1">
    <property type="nucleotide sequence ID" value="NZ_CP058351.1"/>
</dbReference>
<evidence type="ECO:0000256" key="1">
    <source>
        <dbReference type="ARBA" id="ARBA00023015"/>
    </source>
</evidence>
<name>A0ABX6QUR3_9HYPH</name>
<keyword evidence="5" id="KW-0614">Plasmid</keyword>
<geneLocation type="plasmid" evidence="5 6">
    <name>pPRADMK78_01</name>
</geneLocation>
<keyword evidence="1" id="KW-0805">Transcription regulation</keyword>
<dbReference type="Gene3D" id="1.20.120.530">
    <property type="entry name" value="GntR ligand-binding domain-like"/>
    <property type="match status" value="1"/>
</dbReference>
<gene>
    <name evidence="5" type="ORF">FE840_019455</name>
</gene>